<evidence type="ECO:0000313" key="1">
    <source>
        <dbReference type="EMBL" id="KAK7036850.1"/>
    </source>
</evidence>
<dbReference type="EMBL" id="JAWWNJ010000018">
    <property type="protein sequence ID" value="KAK7036850.1"/>
    <property type="molecule type" value="Genomic_DNA"/>
</dbReference>
<organism evidence="1 2">
    <name type="scientific">Favolaschia claudopus</name>
    <dbReference type="NCBI Taxonomy" id="2862362"/>
    <lineage>
        <taxon>Eukaryota</taxon>
        <taxon>Fungi</taxon>
        <taxon>Dikarya</taxon>
        <taxon>Basidiomycota</taxon>
        <taxon>Agaricomycotina</taxon>
        <taxon>Agaricomycetes</taxon>
        <taxon>Agaricomycetidae</taxon>
        <taxon>Agaricales</taxon>
        <taxon>Marasmiineae</taxon>
        <taxon>Mycenaceae</taxon>
        <taxon>Favolaschia</taxon>
    </lineage>
</organism>
<name>A0AAW0CD16_9AGAR</name>
<dbReference type="Proteomes" id="UP001362999">
    <property type="component" value="Unassembled WGS sequence"/>
</dbReference>
<reference evidence="1 2" key="1">
    <citation type="journal article" date="2024" name="J Genomics">
        <title>Draft genome sequencing and assembly of Favolaschia claudopus CIRM-BRFM 2984 isolated from oak limbs.</title>
        <authorList>
            <person name="Navarro D."/>
            <person name="Drula E."/>
            <person name="Chaduli D."/>
            <person name="Cazenave R."/>
            <person name="Ahrendt S."/>
            <person name="Wang J."/>
            <person name="Lipzen A."/>
            <person name="Daum C."/>
            <person name="Barry K."/>
            <person name="Grigoriev I.V."/>
            <person name="Favel A."/>
            <person name="Rosso M.N."/>
            <person name="Martin F."/>
        </authorList>
    </citation>
    <scope>NUCLEOTIDE SEQUENCE [LARGE SCALE GENOMIC DNA]</scope>
    <source>
        <strain evidence="1 2">CIRM-BRFM 2984</strain>
    </source>
</reference>
<keyword evidence="2" id="KW-1185">Reference proteome</keyword>
<dbReference type="AlphaFoldDB" id="A0AAW0CD16"/>
<gene>
    <name evidence="1" type="ORF">R3P38DRAFT_2480616</name>
</gene>
<sequence>RWARLRLPNGQIVRSVWKESQRTNVRIARNIKFVNEDNETCYGEVQFFFQAKITSSDREHTVALISRYSEPDPILFEDSYGTVILCDYCGEETLEAIDVEQIQSGVAMIPDEEEGRYFVGEKLGLEMDEMGGKEED</sequence>
<evidence type="ECO:0000313" key="2">
    <source>
        <dbReference type="Proteomes" id="UP001362999"/>
    </source>
</evidence>
<feature type="non-terminal residue" evidence="1">
    <location>
        <position position="136"/>
    </location>
</feature>
<proteinExistence type="predicted"/>
<comment type="caution">
    <text evidence="1">The sequence shown here is derived from an EMBL/GenBank/DDBJ whole genome shotgun (WGS) entry which is preliminary data.</text>
</comment>
<feature type="non-terminal residue" evidence="1">
    <location>
        <position position="1"/>
    </location>
</feature>
<accession>A0AAW0CD16</accession>
<protein>
    <submittedName>
        <fullName evidence="1">Uncharacterized protein</fullName>
    </submittedName>
</protein>